<feature type="transmembrane region" description="Helical" evidence="8">
    <location>
        <begin position="45"/>
        <end position="64"/>
    </location>
</feature>
<comment type="subcellular location">
    <subcellularLocation>
        <location evidence="1">Membrane</location>
        <topology evidence="1">Multi-pass membrane protein</topology>
    </subcellularLocation>
</comment>
<sequence>MTIGNQAPKKERKSRKSKPVNENAPLLPKSKEEDAGFDEFDGASFTGAVFNLSTTVVGAGIMALPATMKVLGLGLGVAMIIFMAFLTEASIELLLRFSRAGKNASYGGLMGDAFGKYGRILLQVAVLINNIGVLIVYMIIIGDVLSGTSSSGLHHAGVLEGWFGERWWTGRFFILLVTTLAIFSPLACFKRIDSLRFTSALSVALAVVFLVITVGITTVKLINGSIMMPRLLPNVTDLTSFWKLFTAVPVLVTAYICHYNVHSIDNELEDSTQIKAVVRTSLALCSTVYIMTSIFGFLLFGDGTLDDVLANFDTDLGIPYSSLLNDAVRVSYAAHLMLVFPIVFYPLRLNLDGLLFPSARPLYQENMRFASITIGLIALIFLGANFIPSIWDAFQFTGATAAVCLGFIFPASITLRDRHNIATKRDKILCIFMIVLAVFSNLVAIYSDAYALIKKNSSPRE</sequence>
<dbReference type="EMBL" id="JARPOI010000016">
    <property type="protein sequence ID" value="KAJ9147460.1"/>
    <property type="molecule type" value="Genomic_DNA"/>
</dbReference>
<accession>A0ABQ9KSW3</accession>
<evidence type="ECO:0000256" key="5">
    <source>
        <dbReference type="ARBA" id="ARBA00022989"/>
    </source>
</evidence>
<evidence type="ECO:0000313" key="11">
    <source>
        <dbReference type="Proteomes" id="UP001174677"/>
    </source>
</evidence>
<keyword evidence="2" id="KW-0813">Transport</keyword>
<evidence type="ECO:0000256" key="3">
    <source>
        <dbReference type="ARBA" id="ARBA00022692"/>
    </source>
</evidence>
<evidence type="ECO:0000256" key="6">
    <source>
        <dbReference type="ARBA" id="ARBA00023136"/>
    </source>
</evidence>
<dbReference type="InterPro" id="IPR013057">
    <property type="entry name" value="AA_transpt_TM"/>
</dbReference>
<dbReference type="Pfam" id="PF01490">
    <property type="entry name" value="Aa_trans"/>
    <property type="match status" value="1"/>
</dbReference>
<keyword evidence="11" id="KW-1185">Reference proteome</keyword>
<dbReference type="EMBL" id="JARPOI010000016">
    <property type="protein sequence ID" value="KAJ9147461.1"/>
    <property type="molecule type" value="Genomic_DNA"/>
</dbReference>
<feature type="transmembrane region" description="Helical" evidence="8">
    <location>
        <begin position="282"/>
        <end position="301"/>
    </location>
</feature>
<feature type="transmembrane region" description="Helical" evidence="8">
    <location>
        <begin position="428"/>
        <end position="453"/>
    </location>
</feature>
<feature type="transmembrane region" description="Helical" evidence="8">
    <location>
        <begin position="393"/>
        <end position="416"/>
    </location>
</feature>
<name>A0ABQ9KSW3_HEVBR</name>
<feature type="transmembrane region" description="Helical" evidence="8">
    <location>
        <begin position="168"/>
        <end position="189"/>
    </location>
</feature>
<feature type="transmembrane region" description="Helical" evidence="8">
    <location>
        <begin position="242"/>
        <end position="261"/>
    </location>
</feature>
<feature type="transmembrane region" description="Helical" evidence="8">
    <location>
        <begin position="201"/>
        <end position="222"/>
    </location>
</feature>
<evidence type="ECO:0000313" key="10">
    <source>
        <dbReference type="EMBL" id="KAJ9147461.1"/>
    </source>
</evidence>
<evidence type="ECO:0000259" key="9">
    <source>
        <dbReference type="Pfam" id="PF01490"/>
    </source>
</evidence>
<reference evidence="10" key="1">
    <citation type="journal article" date="2023" name="Plant Biotechnol. J.">
        <title>Chromosome-level wild Hevea brasiliensis genome provides new tools for genomic-assisted breeding and valuable loci to elevate rubber yield.</title>
        <authorList>
            <person name="Cheng H."/>
            <person name="Song X."/>
            <person name="Hu Y."/>
            <person name="Wu T."/>
            <person name="Yang Q."/>
            <person name="An Z."/>
            <person name="Feng S."/>
            <person name="Deng Z."/>
            <person name="Wu W."/>
            <person name="Zeng X."/>
            <person name="Tu M."/>
            <person name="Wang X."/>
            <person name="Huang H."/>
        </authorList>
    </citation>
    <scope>NUCLEOTIDE SEQUENCE</scope>
    <source>
        <strain evidence="10">MT/VB/25A 57/8</strain>
    </source>
</reference>
<feature type="domain" description="Amino acid transporter transmembrane" evidence="9">
    <location>
        <begin position="42"/>
        <end position="447"/>
    </location>
</feature>
<dbReference type="PANTHER" id="PTHR22950:SF643">
    <property type="entry name" value="AMINO ACID TRANSPORTER AVT6A"/>
    <property type="match status" value="1"/>
</dbReference>
<evidence type="ECO:0000256" key="4">
    <source>
        <dbReference type="ARBA" id="ARBA00022970"/>
    </source>
</evidence>
<comment type="caution">
    <text evidence="10">The sequence shown here is derived from an EMBL/GenBank/DDBJ whole genome shotgun (WGS) entry which is preliminary data.</text>
</comment>
<protein>
    <recommendedName>
        <fullName evidence="9">Amino acid transporter transmembrane domain-containing protein</fullName>
    </recommendedName>
</protein>
<organism evidence="10 11">
    <name type="scientific">Hevea brasiliensis</name>
    <name type="common">Para rubber tree</name>
    <name type="synonym">Siphonia brasiliensis</name>
    <dbReference type="NCBI Taxonomy" id="3981"/>
    <lineage>
        <taxon>Eukaryota</taxon>
        <taxon>Viridiplantae</taxon>
        <taxon>Streptophyta</taxon>
        <taxon>Embryophyta</taxon>
        <taxon>Tracheophyta</taxon>
        <taxon>Spermatophyta</taxon>
        <taxon>Magnoliopsida</taxon>
        <taxon>eudicotyledons</taxon>
        <taxon>Gunneridae</taxon>
        <taxon>Pentapetalae</taxon>
        <taxon>rosids</taxon>
        <taxon>fabids</taxon>
        <taxon>Malpighiales</taxon>
        <taxon>Euphorbiaceae</taxon>
        <taxon>Crotonoideae</taxon>
        <taxon>Micrandreae</taxon>
        <taxon>Hevea</taxon>
    </lineage>
</organism>
<keyword evidence="6 8" id="KW-0472">Membrane</keyword>
<feature type="transmembrane region" description="Helical" evidence="8">
    <location>
        <begin position="70"/>
        <end position="95"/>
    </location>
</feature>
<feature type="transmembrane region" description="Helical" evidence="8">
    <location>
        <begin position="330"/>
        <end position="347"/>
    </location>
</feature>
<feature type="region of interest" description="Disordered" evidence="7">
    <location>
        <begin position="1"/>
        <end position="28"/>
    </location>
</feature>
<evidence type="ECO:0000256" key="1">
    <source>
        <dbReference type="ARBA" id="ARBA00004141"/>
    </source>
</evidence>
<evidence type="ECO:0000256" key="8">
    <source>
        <dbReference type="SAM" id="Phobius"/>
    </source>
</evidence>
<evidence type="ECO:0000256" key="7">
    <source>
        <dbReference type="SAM" id="MobiDB-lite"/>
    </source>
</evidence>
<keyword evidence="5 8" id="KW-1133">Transmembrane helix</keyword>
<feature type="transmembrane region" description="Helical" evidence="8">
    <location>
        <begin position="368"/>
        <end position="387"/>
    </location>
</feature>
<proteinExistence type="predicted"/>
<evidence type="ECO:0000256" key="2">
    <source>
        <dbReference type="ARBA" id="ARBA00022448"/>
    </source>
</evidence>
<keyword evidence="4" id="KW-0029">Amino-acid transport</keyword>
<dbReference type="Proteomes" id="UP001174677">
    <property type="component" value="Chromosome 16"/>
</dbReference>
<gene>
    <name evidence="10" type="ORF">P3X46_029622</name>
</gene>
<feature type="transmembrane region" description="Helical" evidence="8">
    <location>
        <begin position="120"/>
        <end position="141"/>
    </location>
</feature>
<keyword evidence="3 8" id="KW-0812">Transmembrane</keyword>
<dbReference type="PANTHER" id="PTHR22950">
    <property type="entry name" value="AMINO ACID TRANSPORTER"/>
    <property type="match status" value="1"/>
</dbReference>